<proteinExistence type="predicted"/>
<organism evidence="1 2">
    <name type="scientific">Vigna mungo</name>
    <name type="common">Black gram</name>
    <name type="synonym">Phaseolus mungo</name>
    <dbReference type="NCBI Taxonomy" id="3915"/>
    <lineage>
        <taxon>Eukaryota</taxon>
        <taxon>Viridiplantae</taxon>
        <taxon>Streptophyta</taxon>
        <taxon>Embryophyta</taxon>
        <taxon>Tracheophyta</taxon>
        <taxon>Spermatophyta</taxon>
        <taxon>Magnoliopsida</taxon>
        <taxon>eudicotyledons</taxon>
        <taxon>Gunneridae</taxon>
        <taxon>Pentapetalae</taxon>
        <taxon>rosids</taxon>
        <taxon>fabids</taxon>
        <taxon>Fabales</taxon>
        <taxon>Fabaceae</taxon>
        <taxon>Papilionoideae</taxon>
        <taxon>50 kb inversion clade</taxon>
        <taxon>NPAAA clade</taxon>
        <taxon>indigoferoid/millettioid clade</taxon>
        <taxon>Phaseoleae</taxon>
        <taxon>Vigna</taxon>
    </lineage>
</organism>
<evidence type="ECO:0000313" key="2">
    <source>
        <dbReference type="Proteomes" id="UP001374535"/>
    </source>
</evidence>
<evidence type="ECO:0000313" key="1">
    <source>
        <dbReference type="EMBL" id="WVY96779.1"/>
    </source>
</evidence>
<sequence length="282" mass="31598">MVEGIRKMKVDDEEASGMKKTKQKKQKTCCCIRFQSPWKQLWVRVEENGSINTCSGGREEGQQGNVCHGEEDKGLCGRGEVNGDGGGEEDNDSSVEVLGQPLPIFSAIGLAGNRHPLWSPPYRRTTANQSISSIISLRHNSHNTTADRTTIVTIFVHVKLVEKVDLDRATIVTIFVRTKAVEKPNPDRATIITIFVHTKLANKPDPNRATIVIIFVHAKPIEKSYLNCAFSTHITTHKSQQIKPKKMKTRIHVGLIPLKPYDHSTKWQLSTRISNYEVQVKP</sequence>
<dbReference type="Proteomes" id="UP001374535">
    <property type="component" value="Chromosome 9"/>
</dbReference>
<dbReference type="AlphaFoldDB" id="A0AAQ3MU97"/>
<gene>
    <name evidence="1" type="ORF">V8G54_028930</name>
</gene>
<name>A0AAQ3MU97_VIGMU</name>
<reference evidence="1 2" key="1">
    <citation type="journal article" date="2023" name="Life. Sci Alliance">
        <title>Evolutionary insights into 3D genome organization and epigenetic landscape of Vigna mungo.</title>
        <authorList>
            <person name="Junaid A."/>
            <person name="Singh B."/>
            <person name="Bhatia S."/>
        </authorList>
    </citation>
    <scope>NUCLEOTIDE SEQUENCE [LARGE SCALE GENOMIC DNA]</scope>
    <source>
        <strain evidence="1">Urdbean</strain>
    </source>
</reference>
<accession>A0AAQ3MU97</accession>
<protein>
    <submittedName>
        <fullName evidence="1">Uncharacterized protein</fullName>
    </submittedName>
</protein>
<keyword evidence="2" id="KW-1185">Reference proteome</keyword>
<dbReference type="EMBL" id="CP144692">
    <property type="protein sequence ID" value="WVY96779.1"/>
    <property type="molecule type" value="Genomic_DNA"/>
</dbReference>